<evidence type="ECO:0000313" key="7">
    <source>
        <dbReference type="EMBL" id="AKB13869.1"/>
    </source>
</evidence>
<dbReference type="GO" id="GO:0006412">
    <property type="term" value="P:translation"/>
    <property type="evidence" value="ECO:0007669"/>
    <property type="project" value="UniProtKB-UniRule"/>
</dbReference>
<dbReference type="Proteomes" id="UP000066529">
    <property type="component" value="Chromosome"/>
</dbReference>
<evidence type="ECO:0000256" key="3">
    <source>
        <dbReference type="ARBA" id="ARBA00022980"/>
    </source>
</evidence>
<dbReference type="GO" id="GO:0017148">
    <property type="term" value="P:negative regulation of translation"/>
    <property type="evidence" value="ECO:0007669"/>
    <property type="project" value="TreeGrafter"/>
</dbReference>
<dbReference type="InterPro" id="IPR005755">
    <property type="entry name" value="Ribosomal_uL13_euk/arc"/>
</dbReference>
<dbReference type="NCBIfam" id="TIGR01077">
    <property type="entry name" value="L13_A_E"/>
    <property type="match status" value="1"/>
</dbReference>
<dbReference type="AlphaFoldDB" id="A0A0E3H9C6"/>
<evidence type="ECO:0000256" key="6">
    <source>
        <dbReference type="RuleBase" id="RU003877"/>
    </source>
</evidence>
<dbReference type="Gene3D" id="3.90.1180.10">
    <property type="entry name" value="Ribosomal protein L13"/>
    <property type="match status" value="1"/>
</dbReference>
<comment type="similarity">
    <text evidence="1 5 6">Belongs to the universal ribosomal protein uL13 family.</text>
</comment>
<dbReference type="InterPro" id="IPR036899">
    <property type="entry name" value="Ribosomal_uL13_sf"/>
</dbReference>
<evidence type="ECO:0000313" key="8">
    <source>
        <dbReference type="Proteomes" id="UP000066529"/>
    </source>
</evidence>
<name>A0A0E3H9C6_METTT</name>
<dbReference type="PANTHER" id="PTHR11545">
    <property type="entry name" value="RIBOSOMAL PROTEIN L13"/>
    <property type="match status" value="1"/>
</dbReference>
<dbReference type="SUPFAM" id="SSF52161">
    <property type="entry name" value="Ribosomal protein L13"/>
    <property type="match status" value="1"/>
</dbReference>
<dbReference type="HOGENOM" id="CLU_076922_1_0_2"/>
<accession>A0A0E3H9C6</accession>
<proteinExistence type="inferred from homology"/>
<dbReference type="PANTHER" id="PTHR11545:SF3">
    <property type="entry name" value="LARGE RIBOSOMAL SUBUNIT PROTEIN UL13"/>
    <property type="match status" value="1"/>
</dbReference>
<dbReference type="InterPro" id="IPR005822">
    <property type="entry name" value="Ribosomal_uL13"/>
</dbReference>
<dbReference type="EMBL" id="CP009501">
    <property type="protein sequence ID" value="AKB13869.1"/>
    <property type="molecule type" value="Genomic_DNA"/>
</dbReference>
<dbReference type="InterPro" id="IPR005823">
    <property type="entry name" value="Ribosomal_uL13_bac-type"/>
</dbReference>
<evidence type="ECO:0000256" key="2">
    <source>
        <dbReference type="ARBA" id="ARBA00011838"/>
    </source>
</evidence>
<dbReference type="NCBIfam" id="NF005004">
    <property type="entry name" value="PRK06394.1"/>
    <property type="match status" value="1"/>
</dbReference>
<keyword evidence="4 5" id="KW-0687">Ribonucleoprotein</keyword>
<gene>
    <name evidence="5" type="primary">rpl13</name>
    <name evidence="7" type="ORF">MSTHT_2111</name>
</gene>
<dbReference type="GO" id="GO:0022625">
    <property type="term" value="C:cytosolic large ribosomal subunit"/>
    <property type="evidence" value="ECO:0007669"/>
    <property type="project" value="UniProtKB-UniRule"/>
</dbReference>
<dbReference type="GeneID" id="41602500"/>
<dbReference type="RefSeq" id="WP_048167853.1">
    <property type="nucleotide sequence ID" value="NZ_CP009501.1"/>
</dbReference>
<reference evidence="7 8" key="1">
    <citation type="submission" date="2014-07" db="EMBL/GenBank/DDBJ databases">
        <title>Methanogenic archaea and the global carbon cycle.</title>
        <authorList>
            <person name="Henriksen J.R."/>
            <person name="Luke J."/>
            <person name="Reinhart S."/>
            <person name="Benedict M.N."/>
            <person name="Youngblut N.D."/>
            <person name="Metcalf M.E."/>
            <person name="Whitaker R.J."/>
            <person name="Metcalf W.W."/>
        </authorList>
    </citation>
    <scope>NUCLEOTIDE SEQUENCE [LARGE SCALE GENOMIC DNA]</scope>
    <source>
        <strain evidence="8">ATCC 43570 / DSM 1825 / OCM 12 / VKM B-1830 / TM-1</strain>
    </source>
</reference>
<evidence type="ECO:0000256" key="4">
    <source>
        <dbReference type="ARBA" id="ARBA00023274"/>
    </source>
</evidence>
<dbReference type="PROSITE" id="PS00783">
    <property type="entry name" value="RIBOSOMAL_L13"/>
    <property type="match status" value="1"/>
</dbReference>
<dbReference type="PATRIC" id="fig|523844.20.peg.2601"/>
<dbReference type="GO" id="GO:0003729">
    <property type="term" value="F:mRNA binding"/>
    <property type="evidence" value="ECO:0007669"/>
    <property type="project" value="TreeGrafter"/>
</dbReference>
<dbReference type="GO" id="GO:0003735">
    <property type="term" value="F:structural constituent of ribosome"/>
    <property type="evidence" value="ECO:0007669"/>
    <property type="project" value="UniProtKB-UniRule"/>
</dbReference>
<sequence length="140" mass="15784">MTVIDANGLIMGRLASTVAKQLLSGDDEIYIVNAEKTVISGSRATTLKDYREARERGSKEFGPYFPKRPDRILKRTVRGMLPYKRARGRDAMSRLKVYVGVPPELKDAEKITIPDADMRRLSSSKYIELGEVSRKMGSKF</sequence>
<comment type="function">
    <text evidence="5">This protein is one of the early assembly proteins of the 50S ribosomal subunit, although it is not seen to bind rRNA by itself. It is important during the early stages of 50S assembly.</text>
</comment>
<dbReference type="InterPro" id="IPR023563">
    <property type="entry name" value="Ribosomal_uL13_CS"/>
</dbReference>
<protein>
    <recommendedName>
        <fullName evidence="5">Large ribosomal subunit protein uL13</fullName>
    </recommendedName>
</protein>
<dbReference type="CDD" id="cd00392">
    <property type="entry name" value="Ribosomal_L13"/>
    <property type="match status" value="1"/>
</dbReference>
<dbReference type="Pfam" id="PF00572">
    <property type="entry name" value="Ribosomal_L13"/>
    <property type="match status" value="1"/>
</dbReference>
<dbReference type="HAMAP" id="MF_01366">
    <property type="entry name" value="Ribosomal_uL13"/>
    <property type="match status" value="1"/>
</dbReference>
<evidence type="ECO:0000256" key="5">
    <source>
        <dbReference type="HAMAP-Rule" id="MF_01366"/>
    </source>
</evidence>
<dbReference type="STRING" id="523844.MSTHT_2111"/>
<organism evidence="7 8">
    <name type="scientific">Methanosarcina thermophila (strain ATCC 43570 / DSM 1825 / OCM 12 / VKM B-1830 / TM-1)</name>
    <dbReference type="NCBI Taxonomy" id="523844"/>
    <lineage>
        <taxon>Archaea</taxon>
        <taxon>Methanobacteriati</taxon>
        <taxon>Methanobacteriota</taxon>
        <taxon>Stenosarchaea group</taxon>
        <taxon>Methanomicrobia</taxon>
        <taxon>Methanosarcinales</taxon>
        <taxon>Methanosarcinaceae</taxon>
        <taxon>Methanosarcina</taxon>
    </lineage>
</organism>
<dbReference type="FunFam" id="3.90.1180.10:FF:000012">
    <property type="entry name" value="50S ribosomal protein L13"/>
    <property type="match status" value="1"/>
</dbReference>
<dbReference type="KEGG" id="mthr:MSTHT_2111"/>
<dbReference type="PIRSF" id="PIRSF002181">
    <property type="entry name" value="Ribosomal_L13"/>
    <property type="match status" value="1"/>
</dbReference>
<comment type="subunit">
    <text evidence="2 5">Part of the 50S ribosomal subunit.</text>
</comment>
<keyword evidence="3 5" id="KW-0689">Ribosomal protein</keyword>
<dbReference type="OrthoDB" id="7668at2157"/>
<evidence type="ECO:0000256" key="1">
    <source>
        <dbReference type="ARBA" id="ARBA00006227"/>
    </source>
</evidence>